<dbReference type="NCBIfam" id="NF001986">
    <property type="entry name" value="PRK00779.1"/>
    <property type="match status" value="1"/>
</dbReference>
<dbReference type="InterPro" id="IPR024904">
    <property type="entry name" value="OTCase_ArgI"/>
</dbReference>
<dbReference type="EMBL" id="JAJNDB010000006">
    <property type="protein sequence ID" value="MCD2196389.1"/>
    <property type="molecule type" value="Genomic_DNA"/>
</dbReference>
<evidence type="ECO:0000259" key="10">
    <source>
        <dbReference type="Pfam" id="PF02729"/>
    </source>
</evidence>
<comment type="subcellular location">
    <subcellularLocation>
        <location evidence="7">Cytoplasm</location>
    </subcellularLocation>
</comment>
<keyword evidence="5 7" id="KW-0808">Transferase</keyword>
<feature type="binding site" evidence="7">
    <location>
        <begin position="287"/>
        <end position="288"/>
    </location>
    <ligand>
        <name>carbamoyl phosphate</name>
        <dbReference type="ChEBI" id="CHEBI:58228"/>
    </ligand>
</feature>
<dbReference type="Proteomes" id="UP001199469">
    <property type="component" value="Unassembled WGS sequence"/>
</dbReference>
<dbReference type="SUPFAM" id="SSF53671">
    <property type="entry name" value="Aspartate/ornithine carbamoyltransferase"/>
    <property type="match status" value="1"/>
</dbReference>
<feature type="binding site" evidence="7">
    <location>
        <position position="247"/>
    </location>
    <ligand>
        <name>L-ornithine</name>
        <dbReference type="ChEBI" id="CHEBI:46911"/>
    </ligand>
</feature>
<reference evidence="11 12" key="1">
    <citation type="submission" date="2021-11" db="EMBL/GenBank/DDBJ databases">
        <title>Draft genome sequence of Actinomycetospora sp. SF1 isolated from the rhizosphere soil.</title>
        <authorList>
            <person name="Duangmal K."/>
            <person name="Chantavorakit T."/>
        </authorList>
    </citation>
    <scope>NUCLEOTIDE SEQUENCE [LARGE SCALE GENOMIC DNA]</scope>
    <source>
        <strain evidence="11 12">TBRC 5722</strain>
    </source>
</reference>
<dbReference type="InterPro" id="IPR036901">
    <property type="entry name" value="Asp/Orn_carbamoylTrfase_sf"/>
</dbReference>
<dbReference type="HAMAP" id="MF_01109">
    <property type="entry name" value="OTCase"/>
    <property type="match status" value="1"/>
</dbReference>
<organism evidence="11 12">
    <name type="scientific">Actinomycetospora endophytica</name>
    <dbReference type="NCBI Taxonomy" id="2291215"/>
    <lineage>
        <taxon>Bacteria</taxon>
        <taxon>Bacillati</taxon>
        <taxon>Actinomycetota</taxon>
        <taxon>Actinomycetes</taxon>
        <taxon>Pseudonocardiales</taxon>
        <taxon>Pseudonocardiaceae</taxon>
        <taxon>Actinomycetospora</taxon>
    </lineage>
</organism>
<dbReference type="NCBIfam" id="TIGR00658">
    <property type="entry name" value="orni_carb_tr"/>
    <property type="match status" value="1"/>
</dbReference>
<dbReference type="EC" id="2.1.3.3" evidence="3 7"/>
<evidence type="ECO:0000256" key="7">
    <source>
        <dbReference type="HAMAP-Rule" id="MF_01109"/>
    </source>
</evidence>
<dbReference type="PANTHER" id="PTHR45753">
    <property type="entry name" value="ORNITHINE CARBAMOYLTRANSFERASE, MITOCHONDRIAL"/>
    <property type="match status" value="1"/>
</dbReference>
<evidence type="ECO:0000256" key="4">
    <source>
        <dbReference type="ARBA" id="ARBA00016634"/>
    </source>
</evidence>
<dbReference type="Gene3D" id="3.40.50.1370">
    <property type="entry name" value="Aspartate/ornithine carbamoyltransferase"/>
    <property type="match status" value="2"/>
</dbReference>
<dbReference type="PROSITE" id="PS00097">
    <property type="entry name" value="CARBAMOYLTRANSFERASE"/>
    <property type="match status" value="1"/>
</dbReference>
<dbReference type="RefSeq" id="WP_230738256.1">
    <property type="nucleotide sequence ID" value="NZ_JAJNDB010000006.1"/>
</dbReference>
<dbReference type="InterPro" id="IPR006132">
    <property type="entry name" value="Asp/Orn_carbamoyltranf_P-bd"/>
</dbReference>
<feature type="binding site" evidence="7">
    <location>
        <position position="178"/>
    </location>
    <ligand>
        <name>L-ornithine</name>
        <dbReference type="ChEBI" id="CHEBI:46911"/>
    </ligand>
</feature>
<keyword evidence="7" id="KW-0963">Cytoplasm</keyword>
<feature type="domain" description="Aspartate/ornithine carbamoyltransferase Asp/Orn-binding" evidence="9">
    <location>
        <begin position="166"/>
        <end position="326"/>
    </location>
</feature>
<comment type="catalytic activity">
    <reaction evidence="6 7">
        <text>carbamoyl phosphate + L-ornithine = L-citrulline + phosphate + H(+)</text>
        <dbReference type="Rhea" id="RHEA:19513"/>
        <dbReference type="ChEBI" id="CHEBI:15378"/>
        <dbReference type="ChEBI" id="CHEBI:43474"/>
        <dbReference type="ChEBI" id="CHEBI:46911"/>
        <dbReference type="ChEBI" id="CHEBI:57743"/>
        <dbReference type="ChEBI" id="CHEBI:58228"/>
        <dbReference type="EC" id="2.1.3.3"/>
    </reaction>
</comment>
<evidence type="ECO:0000259" key="9">
    <source>
        <dbReference type="Pfam" id="PF00185"/>
    </source>
</evidence>
<dbReference type="InterPro" id="IPR002292">
    <property type="entry name" value="Orn/put_carbamltrans"/>
</dbReference>
<feature type="region of interest" description="Disordered" evidence="8">
    <location>
        <begin position="1"/>
        <end position="21"/>
    </location>
</feature>
<dbReference type="PRINTS" id="PR00102">
    <property type="entry name" value="OTCASE"/>
</dbReference>
<evidence type="ECO:0000256" key="3">
    <source>
        <dbReference type="ARBA" id="ARBA00013007"/>
    </source>
</evidence>
<feature type="binding site" evidence="7">
    <location>
        <begin position="68"/>
        <end position="71"/>
    </location>
    <ligand>
        <name>carbamoyl phosphate</name>
        <dbReference type="ChEBI" id="CHEBI:58228"/>
    </ligand>
</feature>
<feature type="binding site" evidence="7">
    <location>
        <begin position="146"/>
        <end position="149"/>
    </location>
    <ligand>
        <name>carbamoyl phosphate</name>
        <dbReference type="ChEBI" id="CHEBI:58228"/>
    </ligand>
</feature>
<proteinExistence type="inferred from homology"/>
<dbReference type="GO" id="GO:0004585">
    <property type="term" value="F:ornithine carbamoyltransferase activity"/>
    <property type="evidence" value="ECO:0007669"/>
    <property type="project" value="UniProtKB-EC"/>
</dbReference>
<evidence type="ECO:0000256" key="2">
    <source>
        <dbReference type="ARBA" id="ARBA00007805"/>
    </source>
</evidence>
<dbReference type="Pfam" id="PF02729">
    <property type="entry name" value="OTCace_N"/>
    <property type="match status" value="1"/>
</dbReference>
<evidence type="ECO:0000313" key="12">
    <source>
        <dbReference type="Proteomes" id="UP001199469"/>
    </source>
</evidence>
<protein>
    <recommendedName>
        <fullName evidence="4 7">Ornithine carbamoyltransferase</fullName>
        <shortName evidence="7">OTCase</shortName>
        <ecNumber evidence="3 7">2.1.3.3</ecNumber>
    </recommendedName>
</protein>
<comment type="similarity">
    <text evidence="2 7">Belongs to the aspartate/ornithine carbamoyltransferase superfamily. OTCase family.</text>
</comment>
<name>A0ABS8PHC5_9PSEU</name>
<dbReference type="InterPro" id="IPR006131">
    <property type="entry name" value="Asp_carbamoyltransf_Asp/Orn-bd"/>
</dbReference>
<feature type="binding site" evidence="7">
    <location>
        <position position="95"/>
    </location>
    <ligand>
        <name>carbamoyl phosphate</name>
        <dbReference type="ChEBI" id="CHEBI:58228"/>
    </ligand>
</feature>
<feature type="binding site" evidence="7">
    <location>
        <begin position="251"/>
        <end position="252"/>
    </location>
    <ligand>
        <name>L-ornithine</name>
        <dbReference type="ChEBI" id="CHEBI:46911"/>
    </ligand>
</feature>
<evidence type="ECO:0000313" key="11">
    <source>
        <dbReference type="EMBL" id="MCD2196389.1"/>
    </source>
</evidence>
<evidence type="ECO:0000256" key="5">
    <source>
        <dbReference type="ARBA" id="ARBA00022679"/>
    </source>
</evidence>
<comment type="caution">
    <text evidence="11">The sequence shown here is derived from an EMBL/GenBank/DDBJ whole genome shotgun (WGS) entry which is preliminary data.</text>
</comment>
<accession>A0ABS8PHC5</accession>
<evidence type="ECO:0000256" key="8">
    <source>
        <dbReference type="SAM" id="MobiDB-lite"/>
    </source>
</evidence>
<dbReference type="PANTHER" id="PTHR45753:SF3">
    <property type="entry name" value="ORNITHINE TRANSCARBAMYLASE, MITOCHONDRIAL"/>
    <property type="match status" value="1"/>
</dbReference>
<feature type="domain" description="Aspartate/ornithine carbamoyltransferase carbamoyl-P binding" evidence="10">
    <location>
        <begin position="21"/>
        <end position="159"/>
    </location>
</feature>
<sequence length="329" mass="34568">MSAVAGVSGGPGPAVASRPRRHLLRDDDLTPAEQTEILELAATMKTDPFALRPLAGPRAVAVIFDKPSTRTRVSFEVGIAALGGTPVIIDGRAAQLGRGETIADTARVLSRYVDAIVWRTGPDARIEEMAEYASVPVINALTDGFHPCQVLADLQTVVERHGRTAGLTMTYLGDGANNMAHSLLLGGVTAGMHVRVASPDGFRPEPAVLEAAQRRAVETGGSATVLDGDGRADAAAAVTDADVLVTDTWTSMGQEEDGLDRTAPFLPYRIDADLVGHATPGATVLHCLPAHRGDEISADVIDGPASAVWDEAENRLHAQKAVLTWLLGR</sequence>
<dbReference type="InterPro" id="IPR006130">
    <property type="entry name" value="Asp/Orn_carbamoylTrfase"/>
</dbReference>
<dbReference type="Pfam" id="PF00185">
    <property type="entry name" value="OTCace"/>
    <property type="match status" value="1"/>
</dbReference>
<evidence type="ECO:0000256" key="6">
    <source>
        <dbReference type="ARBA" id="ARBA00048772"/>
    </source>
</evidence>
<keyword evidence="12" id="KW-1185">Reference proteome</keyword>
<dbReference type="PRINTS" id="PR00100">
    <property type="entry name" value="AOTCASE"/>
</dbReference>
<gene>
    <name evidence="11" type="primary">argF</name>
    <name evidence="11" type="ORF">LQ327_23725</name>
</gene>
<comment type="pathway">
    <text evidence="1">Amino-acid biosynthesis; L-arginine biosynthesis; L-arginine from L-ornithine and carbamoyl phosphate: step 1/3.</text>
</comment>
<feature type="binding site" evidence="7">
    <location>
        <position position="119"/>
    </location>
    <ligand>
        <name>carbamoyl phosphate</name>
        <dbReference type="ChEBI" id="CHEBI:58228"/>
    </ligand>
</feature>
<feature type="binding site" evidence="7">
    <location>
        <position position="315"/>
    </location>
    <ligand>
        <name>carbamoyl phosphate</name>
        <dbReference type="ChEBI" id="CHEBI:58228"/>
    </ligand>
</feature>
<evidence type="ECO:0000256" key="1">
    <source>
        <dbReference type="ARBA" id="ARBA00004975"/>
    </source>
</evidence>